<organism evidence="4 5">
    <name type="scientific">Novosphingobium mangrovi</name>
    <name type="common">ex Huang et al. 2023</name>
    <dbReference type="NCBI Taxonomy" id="2976432"/>
    <lineage>
        <taxon>Bacteria</taxon>
        <taxon>Pseudomonadati</taxon>
        <taxon>Pseudomonadota</taxon>
        <taxon>Alphaproteobacteria</taxon>
        <taxon>Sphingomonadales</taxon>
        <taxon>Sphingomonadaceae</taxon>
        <taxon>Novosphingobium</taxon>
    </lineage>
</organism>
<dbReference type="InterPro" id="IPR020845">
    <property type="entry name" value="AMP-binding_CS"/>
</dbReference>
<dbReference type="PANTHER" id="PTHR43201">
    <property type="entry name" value="ACYL-COA SYNTHETASE"/>
    <property type="match status" value="1"/>
</dbReference>
<accession>A0ABT2I8S6</accession>
<dbReference type="Proteomes" id="UP001165583">
    <property type="component" value="Unassembled WGS sequence"/>
</dbReference>
<sequence length="559" mass="60355">MSRLLTLHDPAEARGYYEAGLWRRDTLYSLASDHARERGSAIAVSDPYQRLSWAELHERVEQVSAALQAAGLREGDRVSVWMSNRVEAVAVFLACSRNNYVFNTSLHHTYTVAEVVRLLEHVSCSAFFGQIGHGADGKVTDVFTQVRALPSIKAVFALQDRAGDQPLPDGVRPFPDASFASSAEPVDDPDKVVYLAFTSGTTGAAKGVMHSANTLLANARAMVEDWGHDHETVLLTFSQLSHHIGIVALNQVLIGGMELVLHDTAAGIEPIDRIEQSGATYVMGVPTHAMDILSALKRTGRQALGNVKTFYMAGAPIPTETAEHLLALGVKPQNIYGMTENGSHNYTMPCDAANIITSTCGKPCNAYAVKLFDPQNPDVEVPHGEVGEIAGKGAMRMLGYFANQNVTQASINASGWFLSGDLGRLDSQGNLQVVGRQKDMIIRGGHNIHPAGIEDLAMHHAAIERAAAVPVDDERLGEKVCLLVTTIDGQPLSGDIALEHLNASGLSRYDMPEYFAVVPSFPLGPTGKVLKRELVSMLRAGVIDPVPVRWNAKREITSS</sequence>
<dbReference type="Gene3D" id="3.30.300.30">
    <property type="match status" value="1"/>
</dbReference>
<keyword evidence="2 4" id="KW-0436">Ligase</keyword>
<dbReference type="GO" id="GO:0016874">
    <property type="term" value="F:ligase activity"/>
    <property type="evidence" value="ECO:0007669"/>
    <property type="project" value="UniProtKB-KW"/>
</dbReference>
<protein>
    <submittedName>
        <fullName evidence="4">Acyl--CoA ligase</fullName>
    </submittedName>
</protein>
<comment type="caution">
    <text evidence="4">The sequence shown here is derived from an EMBL/GenBank/DDBJ whole genome shotgun (WGS) entry which is preliminary data.</text>
</comment>
<comment type="similarity">
    <text evidence="1">Belongs to the ATP-dependent AMP-binding enzyme family.</text>
</comment>
<evidence type="ECO:0000313" key="4">
    <source>
        <dbReference type="EMBL" id="MCT2401212.1"/>
    </source>
</evidence>
<evidence type="ECO:0000313" key="5">
    <source>
        <dbReference type="Proteomes" id="UP001165583"/>
    </source>
</evidence>
<proteinExistence type="inferred from homology"/>
<dbReference type="Gene3D" id="3.40.50.12780">
    <property type="entry name" value="N-terminal domain of ligase-like"/>
    <property type="match status" value="1"/>
</dbReference>
<dbReference type="RefSeq" id="WP_260047233.1">
    <property type="nucleotide sequence ID" value="NZ_JANZXA010000012.1"/>
</dbReference>
<gene>
    <name evidence="4" type="ORF">NZK81_16810</name>
</gene>
<keyword evidence="5" id="KW-1185">Reference proteome</keyword>
<name>A0ABT2I8S6_9SPHN</name>
<feature type="domain" description="AMP-dependent synthetase/ligase" evidence="3">
    <location>
        <begin position="33"/>
        <end position="401"/>
    </location>
</feature>
<dbReference type="EMBL" id="JANZXA010000012">
    <property type="protein sequence ID" value="MCT2401212.1"/>
    <property type="molecule type" value="Genomic_DNA"/>
</dbReference>
<dbReference type="InterPro" id="IPR045851">
    <property type="entry name" value="AMP-bd_C_sf"/>
</dbReference>
<reference evidence="4" key="1">
    <citation type="submission" date="2022-09" db="EMBL/GenBank/DDBJ databases">
        <title>Novosphingobium sp. Nov., a polycyclic aromatic hydrocarbon-degrading bacterium isolated form mangrove sediments in HongKong.</title>
        <authorList>
            <person name="Hu Z."/>
        </authorList>
    </citation>
    <scope>NUCLEOTIDE SEQUENCE</scope>
    <source>
        <strain evidence="4">HK4-1</strain>
    </source>
</reference>
<dbReference type="SUPFAM" id="SSF56801">
    <property type="entry name" value="Acetyl-CoA synthetase-like"/>
    <property type="match status" value="1"/>
</dbReference>
<dbReference type="PANTHER" id="PTHR43201:SF5">
    <property type="entry name" value="MEDIUM-CHAIN ACYL-COA LIGASE ACSF2, MITOCHONDRIAL"/>
    <property type="match status" value="1"/>
</dbReference>
<evidence type="ECO:0000256" key="2">
    <source>
        <dbReference type="ARBA" id="ARBA00022598"/>
    </source>
</evidence>
<dbReference type="InterPro" id="IPR000873">
    <property type="entry name" value="AMP-dep_synth/lig_dom"/>
</dbReference>
<dbReference type="PROSITE" id="PS00455">
    <property type="entry name" value="AMP_BINDING"/>
    <property type="match status" value="1"/>
</dbReference>
<dbReference type="Pfam" id="PF00501">
    <property type="entry name" value="AMP-binding"/>
    <property type="match status" value="1"/>
</dbReference>
<evidence type="ECO:0000256" key="1">
    <source>
        <dbReference type="ARBA" id="ARBA00006432"/>
    </source>
</evidence>
<evidence type="ECO:0000259" key="3">
    <source>
        <dbReference type="Pfam" id="PF00501"/>
    </source>
</evidence>
<dbReference type="InterPro" id="IPR042099">
    <property type="entry name" value="ANL_N_sf"/>
</dbReference>